<sequence>LPPSERDRIGAVLERRLSLRPTSEQLLERNILHSTGSQQLESERRQQIRLLARKLSYRPTVEELRDRQIIKFSDYVEVTRTEDYDRVTDKPWTCLSEVDKEKIRKELNAFKSKEMPVHKNSRKYTRYHKS</sequence>
<proteinExistence type="inferred from homology"/>
<dbReference type="GO" id="GO:0003779">
    <property type="term" value="F:actin binding"/>
    <property type="evidence" value="ECO:0007669"/>
    <property type="project" value="UniProtKB-KW"/>
</dbReference>
<comment type="similarity">
    <text evidence="1">Belongs to the phosphatase and actin regulator family.</text>
</comment>
<evidence type="ECO:0000256" key="3">
    <source>
        <dbReference type="ARBA" id="ARBA00023203"/>
    </source>
</evidence>
<evidence type="ECO:0000313" key="6">
    <source>
        <dbReference type="WBParaSite" id="maker-uti_cns_0002072-snap-gene-0.2-mRNA-1"/>
    </source>
</evidence>
<reference evidence="6" key="1">
    <citation type="submission" date="2016-11" db="UniProtKB">
        <authorList>
            <consortium name="WormBaseParasite"/>
        </authorList>
    </citation>
    <scope>IDENTIFICATION</scope>
</reference>
<dbReference type="PANTHER" id="PTHR12751">
    <property type="entry name" value="PHOSPHATASE AND ACTIN REGULATOR PHACTR"/>
    <property type="match status" value="1"/>
</dbReference>
<protein>
    <submittedName>
        <fullName evidence="6">Phosphatase and actin regulator</fullName>
    </submittedName>
</protein>
<dbReference type="InterPro" id="IPR004018">
    <property type="entry name" value="RPEL_repeat"/>
</dbReference>
<feature type="repeat" description="RPEL" evidence="4">
    <location>
        <begin position="49"/>
        <end position="74"/>
    </location>
</feature>
<evidence type="ECO:0000256" key="1">
    <source>
        <dbReference type="ARBA" id="ARBA00009795"/>
    </source>
</evidence>
<evidence type="ECO:0000313" key="5">
    <source>
        <dbReference type="Proteomes" id="UP000095280"/>
    </source>
</evidence>
<accession>A0A1I8GJD5</accession>
<keyword evidence="3" id="KW-0009">Actin-binding</keyword>
<evidence type="ECO:0000256" key="2">
    <source>
        <dbReference type="ARBA" id="ARBA00022737"/>
    </source>
</evidence>
<dbReference type="Gene3D" id="6.10.140.2130">
    <property type="match status" value="2"/>
</dbReference>
<dbReference type="AlphaFoldDB" id="A0A1I8GJD5"/>
<name>A0A1I8GJD5_9PLAT</name>
<keyword evidence="5" id="KW-1185">Reference proteome</keyword>
<dbReference type="GO" id="GO:0030036">
    <property type="term" value="P:actin cytoskeleton organization"/>
    <property type="evidence" value="ECO:0007669"/>
    <property type="project" value="TreeGrafter"/>
</dbReference>
<organism evidence="5 6">
    <name type="scientific">Macrostomum lignano</name>
    <dbReference type="NCBI Taxonomy" id="282301"/>
    <lineage>
        <taxon>Eukaryota</taxon>
        <taxon>Metazoa</taxon>
        <taxon>Spiralia</taxon>
        <taxon>Lophotrochozoa</taxon>
        <taxon>Platyhelminthes</taxon>
        <taxon>Rhabditophora</taxon>
        <taxon>Macrostomorpha</taxon>
        <taxon>Macrostomida</taxon>
        <taxon>Macrostomidae</taxon>
        <taxon>Macrostomum</taxon>
    </lineage>
</organism>
<keyword evidence="2" id="KW-0677">Repeat</keyword>
<feature type="repeat" description="RPEL" evidence="4">
    <location>
        <begin position="11"/>
        <end position="36"/>
    </location>
</feature>
<dbReference type="PROSITE" id="PS51073">
    <property type="entry name" value="RPEL"/>
    <property type="match status" value="2"/>
</dbReference>
<evidence type="ECO:0000256" key="4">
    <source>
        <dbReference type="PROSITE-ProRule" id="PRU00401"/>
    </source>
</evidence>
<dbReference type="SMART" id="SM00707">
    <property type="entry name" value="RPEL"/>
    <property type="match status" value="2"/>
</dbReference>
<dbReference type="PANTHER" id="PTHR12751:SF18">
    <property type="entry name" value="PHOSPHATASE AND ACTIN REGULATOR 1"/>
    <property type="match status" value="1"/>
</dbReference>
<dbReference type="WBParaSite" id="maker-uti_cns_0002072-snap-gene-0.2-mRNA-1">
    <property type="protein sequence ID" value="maker-uti_cns_0002072-snap-gene-0.2-mRNA-1"/>
    <property type="gene ID" value="maker-uti_cns_0002072-snap-gene-0.2"/>
</dbReference>
<dbReference type="Pfam" id="PF02755">
    <property type="entry name" value="RPEL"/>
    <property type="match status" value="2"/>
</dbReference>
<dbReference type="Proteomes" id="UP000095280">
    <property type="component" value="Unplaced"/>
</dbReference>